<sequence length="649" mass="75503">MKNLLTALFFAITFTFWAQDNVPKKEKLMRKTLEQKQKEESQKAPIAWYKKYTLEKDTVAVDTSLTIKSLYKFNYLKRDTFGLLAFSNDGQPYNQLNFGLTQFKTLPSFGHNAKQYAYYNPEDILYYNVPTPVTELFYKSVVEQGQNVDAFISVNTSKQFNISVNYRGIRSLGKYLNQLSSNGNFTLTSSYFTKNKRYAINFHFTGQDISNNENGGITTPSDYEGSNSEFTNRARLAVFLTDAKSFLKGKRVFFEHQFRINPKDAQNNVLLSHIFNYEHKFYEYSQSSLSALSQTSGINNYRFGTALANNGFKDQSRNNNLYNKASLSYENKTIGTIGFFIENTINTYYYNNLSDYIVNTTPISSQLKNNITSIGGQYQYIKNKWKGTFMVSNAISQKTVRNLTANLQYKLNEKNNFSFAYENLSKLPDNIYSLSQSNYTTYNWENNFQNQKINALSARANTQWANAEVKITTLDDYLYFSNLSTDFNYQLITPKQFSGTIKYLSVKAEKEIKYRKWALDNTVLFQQTVQNEAIVNVPKFTTRNSLYYSNYVFKRAMYLQTGITLNYFTSYYANDYNPVLSEFFVQNSKKIGNYPVLDIFANARIRQTRIFFIAEHLNSLFSQNKNYVTPNMPYRDFVLRVGLVWNFFQ</sequence>
<evidence type="ECO:0000313" key="3">
    <source>
        <dbReference type="Proteomes" id="UP000237056"/>
    </source>
</evidence>
<dbReference type="OrthoDB" id="9812454at2"/>
<reference evidence="2 3" key="1">
    <citation type="submission" date="2018-01" db="EMBL/GenBank/DDBJ databases">
        <title>Genomic Encyclopedia of Type Strains, Phase I: the one thousand microbial genomes (KMG-I) project.</title>
        <authorList>
            <person name="Goeker M."/>
        </authorList>
    </citation>
    <scope>NUCLEOTIDE SEQUENCE [LARGE SCALE GENOMIC DNA]</scope>
    <source>
        <strain evidence="2 3">DSM 17960</strain>
    </source>
</reference>
<dbReference type="AlphaFoldDB" id="A0A2S4N9Z6"/>
<dbReference type="EMBL" id="PQNY01000003">
    <property type="protein sequence ID" value="POS02512.1"/>
    <property type="molecule type" value="Genomic_DNA"/>
</dbReference>
<dbReference type="InterPro" id="IPR025631">
    <property type="entry name" value="Porin_10"/>
</dbReference>
<protein>
    <submittedName>
        <fullName evidence="2">Putative beta-barrel porin</fullName>
    </submittedName>
</protein>
<dbReference type="Pfam" id="PF14121">
    <property type="entry name" value="Porin_10"/>
    <property type="match status" value="1"/>
</dbReference>
<accession>A0A2S4N9Z6</accession>
<keyword evidence="3" id="KW-1185">Reference proteome</keyword>
<keyword evidence="1" id="KW-0732">Signal</keyword>
<gene>
    <name evidence="2" type="ORF">Q361_10318</name>
</gene>
<organism evidence="2 3">
    <name type="scientific">Flavobacterium croceum DSM 17960</name>
    <dbReference type="NCBI Taxonomy" id="1121886"/>
    <lineage>
        <taxon>Bacteria</taxon>
        <taxon>Pseudomonadati</taxon>
        <taxon>Bacteroidota</taxon>
        <taxon>Flavobacteriia</taxon>
        <taxon>Flavobacteriales</taxon>
        <taxon>Flavobacteriaceae</taxon>
        <taxon>Flavobacterium</taxon>
    </lineage>
</organism>
<evidence type="ECO:0000256" key="1">
    <source>
        <dbReference type="SAM" id="SignalP"/>
    </source>
</evidence>
<feature type="signal peptide" evidence="1">
    <location>
        <begin position="1"/>
        <end position="18"/>
    </location>
</feature>
<comment type="caution">
    <text evidence="2">The sequence shown here is derived from an EMBL/GenBank/DDBJ whole genome shotgun (WGS) entry which is preliminary data.</text>
</comment>
<name>A0A2S4N9Z6_9FLAO</name>
<dbReference type="Proteomes" id="UP000237056">
    <property type="component" value="Unassembled WGS sequence"/>
</dbReference>
<feature type="chain" id="PRO_5015621159" evidence="1">
    <location>
        <begin position="19"/>
        <end position="649"/>
    </location>
</feature>
<dbReference type="RefSeq" id="WP_103725174.1">
    <property type="nucleotide sequence ID" value="NZ_PQNY01000003.1"/>
</dbReference>
<proteinExistence type="predicted"/>
<evidence type="ECO:0000313" key="2">
    <source>
        <dbReference type="EMBL" id="POS02512.1"/>
    </source>
</evidence>